<dbReference type="Pfam" id="PF04117">
    <property type="entry name" value="Mpv17_PMP22"/>
    <property type="match status" value="1"/>
</dbReference>
<organism evidence="8 9">
    <name type="scientific">Chlorella vulgaris</name>
    <name type="common">Green alga</name>
    <dbReference type="NCBI Taxonomy" id="3077"/>
    <lineage>
        <taxon>Eukaryota</taxon>
        <taxon>Viridiplantae</taxon>
        <taxon>Chlorophyta</taxon>
        <taxon>core chlorophytes</taxon>
        <taxon>Trebouxiophyceae</taxon>
        <taxon>Chlorellales</taxon>
        <taxon>Chlorellaceae</taxon>
        <taxon>Chlorella clade</taxon>
        <taxon>Chlorella</taxon>
    </lineage>
</organism>
<feature type="transmembrane region" description="Helical" evidence="6">
    <location>
        <begin position="190"/>
        <end position="206"/>
    </location>
</feature>
<feature type="transmembrane region" description="Helical" evidence="6">
    <location>
        <begin position="126"/>
        <end position="146"/>
    </location>
</feature>
<accession>A0A9D4YVK9</accession>
<evidence type="ECO:0000313" key="8">
    <source>
        <dbReference type="EMBL" id="KAI3428697.1"/>
    </source>
</evidence>
<comment type="caution">
    <text evidence="8">The sequence shown here is derived from an EMBL/GenBank/DDBJ whole genome shotgun (WGS) entry which is preliminary data.</text>
</comment>
<evidence type="ECO:0000256" key="7">
    <source>
        <dbReference type="SAM" id="MobiDB-lite"/>
    </source>
</evidence>
<dbReference type="GO" id="GO:0016020">
    <property type="term" value="C:membrane"/>
    <property type="evidence" value="ECO:0007669"/>
    <property type="project" value="UniProtKB-SubCell"/>
</dbReference>
<comment type="similarity">
    <text evidence="2 6">Belongs to the peroxisomal membrane protein PXMP2/4 family.</text>
</comment>
<evidence type="ECO:0000256" key="1">
    <source>
        <dbReference type="ARBA" id="ARBA00004141"/>
    </source>
</evidence>
<evidence type="ECO:0000313" key="9">
    <source>
        <dbReference type="Proteomes" id="UP001055712"/>
    </source>
</evidence>
<evidence type="ECO:0000256" key="3">
    <source>
        <dbReference type="ARBA" id="ARBA00022692"/>
    </source>
</evidence>
<evidence type="ECO:0000256" key="5">
    <source>
        <dbReference type="ARBA" id="ARBA00023136"/>
    </source>
</evidence>
<dbReference type="AlphaFoldDB" id="A0A9D4YVK9"/>
<sequence length="209" mass="23471">MSSFSFRLPIGGGGFLGKPPQQRRPRQQRARSASEAAASSPAGQQSHLEGVFKSGLTSGSLALAGDVFAQLLTSRGKDDASYDMVRGARMFTFGLFFYGPYQYWWYRTLDRSFRARTVANFAAKVALNQLCLAPITISVAFAWNLALQRRLDELPAKLRSDFLPTMLNGWKFWVPAATFNFTMVPLQYQVLWMSTCGMIWTGYLSYRSD</sequence>
<evidence type="ECO:0000256" key="2">
    <source>
        <dbReference type="ARBA" id="ARBA00006824"/>
    </source>
</evidence>
<dbReference type="InterPro" id="IPR007248">
    <property type="entry name" value="Mpv17_PMP22"/>
</dbReference>
<proteinExistence type="inferred from homology"/>
<feature type="transmembrane region" description="Helical" evidence="6">
    <location>
        <begin position="87"/>
        <end position="106"/>
    </location>
</feature>
<keyword evidence="5 6" id="KW-0472">Membrane</keyword>
<gene>
    <name evidence="8" type="ORF">D9Q98_007520</name>
</gene>
<reference evidence="8" key="2">
    <citation type="submission" date="2020-11" db="EMBL/GenBank/DDBJ databases">
        <authorList>
            <person name="Cecchin M."/>
            <person name="Marcolungo L."/>
            <person name="Rossato M."/>
            <person name="Girolomoni L."/>
            <person name="Cosentino E."/>
            <person name="Cuine S."/>
            <person name="Li-Beisson Y."/>
            <person name="Delledonne M."/>
            <person name="Ballottari M."/>
        </authorList>
    </citation>
    <scope>NUCLEOTIDE SEQUENCE</scope>
    <source>
        <strain evidence="8">211/11P</strain>
        <tissue evidence="8">Whole cell</tissue>
    </source>
</reference>
<reference evidence="8" key="1">
    <citation type="journal article" date="2019" name="Plant J.">
        <title>Chlorella vulgaris genome assembly and annotation reveals the molecular basis for metabolic acclimation to high light conditions.</title>
        <authorList>
            <person name="Cecchin M."/>
            <person name="Marcolungo L."/>
            <person name="Rossato M."/>
            <person name="Girolomoni L."/>
            <person name="Cosentino E."/>
            <person name="Cuine S."/>
            <person name="Li-Beisson Y."/>
            <person name="Delledonne M."/>
            <person name="Ballottari M."/>
        </authorList>
    </citation>
    <scope>NUCLEOTIDE SEQUENCE</scope>
    <source>
        <strain evidence="8">211/11P</strain>
    </source>
</reference>
<dbReference type="OrthoDB" id="430207at2759"/>
<keyword evidence="3 6" id="KW-0812">Transmembrane</keyword>
<dbReference type="GO" id="GO:0005737">
    <property type="term" value="C:cytoplasm"/>
    <property type="evidence" value="ECO:0007669"/>
    <property type="project" value="TreeGrafter"/>
</dbReference>
<name>A0A9D4YVK9_CHLVU</name>
<feature type="compositionally biased region" description="Low complexity" evidence="7">
    <location>
        <begin position="30"/>
        <end position="45"/>
    </location>
</feature>
<feature type="region of interest" description="Disordered" evidence="7">
    <location>
        <begin position="11"/>
        <end position="45"/>
    </location>
</feature>
<evidence type="ECO:0000256" key="4">
    <source>
        <dbReference type="ARBA" id="ARBA00022989"/>
    </source>
</evidence>
<keyword evidence="9" id="KW-1185">Reference proteome</keyword>
<keyword evidence="4 6" id="KW-1133">Transmembrane helix</keyword>
<comment type="subcellular location">
    <subcellularLocation>
        <location evidence="1">Membrane</location>
        <topology evidence="1">Multi-pass membrane protein</topology>
    </subcellularLocation>
</comment>
<protein>
    <submittedName>
        <fullName evidence="8">Uncharacterized protein</fullName>
    </submittedName>
</protein>
<dbReference type="EMBL" id="SIDB01000009">
    <property type="protein sequence ID" value="KAI3428697.1"/>
    <property type="molecule type" value="Genomic_DNA"/>
</dbReference>
<dbReference type="PANTHER" id="PTHR11266">
    <property type="entry name" value="PEROXISOMAL MEMBRANE PROTEIN 2, PXMP2 MPV17"/>
    <property type="match status" value="1"/>
</dbReference>
<dbReference type="PANTHER" id="PTHR11266:SF91">
    <property type="entry name" value="EXPRESSED PROTEIN"/>
    <property type="match status" value="1"/>
</dbReference>
<dbReference type="Proteomes" id="UP001055712">
    <property type="component" value="Unassembled WGS sequence"/>
</dbReference>
<evidence type="ECO:0000256" key="6">
    <source>
        <dbReference type="RuleBase" id="RU363053"/>
    </source>
</evidence>